<reference evidence="1 3" key="2">
    <citation type="journal article" date="2014" name="BMC Genomics">
        <title>An improved genome release (version Mt4.0) for the model legume Medicago truncatula.</title>
        <authorList>
            <person name="Tang H."/>
            <person name="Krishnakumar V."/>
            <person name="Bidwell S."/>
            <person name="Rosen B."/>
            <person name="Chan A."/>
            <person name="Zhou S."/>
            <person name="Gentzbittel L."/>
            <person name="Childs K.L."/>
            <person name="Yandell M."/>
            <person name="Gundlach H."/>
            <person name="Mayer K.F."/>
            <person name="Schwartz D.C."/>
            <person name="Town C.D."/>
        </authorList>
    </citation>
    <scope>GENOME REANNOTATION</scope>
    <source>
        <strain evidence="1">A17</strain>
        <strain evidence="2 3">cv. Jemalong A17</strain>
    </source>
</reference>
<evidence type="ECO:0000313" key="1">
    <source>
        <dbReference type="EMBL" id="KEH24153.1"/>
    </source>
</evidence>
<dbReference type="AlphaFoldDB" id="A0A072U4T0"/>
<reference evidence="1 3" key="1">
    <citation type="journal article" date="2011" name="Nature">
        <title>The Medicago genome provides insight into the evolution of rhizobial symbioses.</title>
        <authorList>
            <person name="Young N.D."/>
            <person name="Debelle F."/>
            <person name="Oldroyd G.E."/>
            <person name="Geurts R."/>
            <person name="Cannon S.B."/>
            <person name="Udvardi M.K."/>
            <person name="Benedito V.A."/>
            <person name="Mayer K.F."/>
            <person name="Gouzy J."/>
            <person name="Schoof H."/>
            <person name="Van de Peer Y."/>
            <person name="Proost S."/>
            <person name="Cook D.R."/>
            <person name="Meyers B.C."/>
            <person name="Spannagl M."/>
            <person name="Cheung F."/>
            <person name="De Mita S."/>
            <person name="Krishnakumar V."/>
            <person name="Gundlach H."/>
            <person name="Zhou S."/>
            <person name="Mudge J."/>
            <person name="Bharti A.K."/>
            <person name="Murray J.D."/>
            <person name="Naoumkina M.A."/>
            <person name="Rosen B."/>
            <person name="Silverstein K.A."/>
            <person name="Tang H."/>
            <person name="Rombauts S."/>
            <person name="Zhao P.X."/>
            <person name="Zhou P."/>
            <person name="Barbe V."/>
            <person name="Bardou P."/>
            <person name="Bechner M."/>
            <person name="Bellec A."/>
            <person name="Berger A."/>
            <person name="Berges H."/>
            <person name="Bidwell S."/>
            <person name="Bisseling T."/>
            <person name="Choisne N."/>
            <person name="Couloux A."/>
            <person name="Denny R."/>
            <person name="Deshpande S."/>
            <person name="Dai X."/>
            <person name="Doyle J.J."/>
            <person name="Dudez A.M."/>
            <person name="Farmer A.D."/>
            <person name="Fouteau S."/>
            <person name="Franken C."/>
            <person name="Gibelin C."/>
            <person name="Gish J."/>
            <person name="Goldstein S."/>
            <person name="Gonzalez A.J."/>
            <person name="Green P.J."/>
            <person name="Hallab A."/>
            <person name="Hartog M."/>
            <person name="Hua A."/>
            <person name="Humphray S.J."/>
            <person name="Jeong D.H."/>
            <person name="Jing Y."/>
            <person name="Jocker A."/>
            <person name="Kenton S.M."/>
            <person name="Kim D.J."/>
            <person name="Klee K."/>
            <person name="Lai H."/>
            <person name="Lang C."/>
            <person name="Lin S."/>
            <person name="Macmil S.L."/>
            <person name="Magdelenat G."/>
            <person name="Matthews L."/>
            <person name="McCorrison J."/>
            <person name="Monaghan E.L."/>
            <person name="Mun J.H."/>
            <person name="Najar F.Z."/>
            <person name="Nicholson C."/>
            <person name="Noirot C."/>
            <person name="O'Bleness M."/>
            <person name="Paule C.R."/>
            <person name="Poulain J."/>
            <person name="Prion F."/>
            <person name="Qin B."/>
            <person name="Qu C."/>
            <person name="Retzel E.F."/>
            <person name="Riddle C."/>
            <person name="Sallet E."/>
            <person name="Samain S."/>
            <person name="Samson N."/>
            <person name="Sanders I."/>
            <person name="Saurat O."/>
            <person name="Scarpelli C."/>
            <person name="Schiex T."/>
            <person name="Segurens B."/>
            <person name="Severin A.J."/>
            <person name="Sherrier D.J."/>
            <person name="Shi R."/>
            <person name="Sims S."/>
            <person name="Singer S.R."/>
            <person name="Sinharoy S."/>
            <person name="Sterck L."/>
            <person name="Viollet A."/>
            <person name="Wang B.B."/>
            <person name="Wang K."/>
            <person name="Wang M."/>
            <person name="Wang X."/>
            <person name="Warfsmann J."/>
            <person name="Weissenbach J."/>
            <person name="White D.D."/>
            <person name="White J.D."/>
            <person name="Wiley G.B."/>
            <person name="Wincker P."/>
            <person name="Xing Y."/>
            <person name="Yang L."/>
            <person name="Yao Z."/>
            <person name="Ying F."/>
            <person name="Zhai J."/>
            <person name="Zhou L."/>
            <person name="Zuber A."/>
            <person name="Denarie J."/>
            <person name="Dixon R.A."/>
            <person name="May G.D."/>
            <person name="Schwartz D.C."/>
            <person name="Rogers J."/>
            <person name="Quetier F."/>
            <person name="Town C.D."/>
            <person name="Roe B.A."/>
        </authorList>
    </citation>
    <scope>NUCLEOTIDE SEQUENCE [LARGE SCALE GENOMIC DNA]</scope>
    <source>
        <strain evidence="1">A17</strain>
        <strain evidence="2 3">cv. Jemalong A17</strain>
    </source>
</reference>
<organism evidence="1 3">
    <name type="scientific">Medicago truncatula</name>
    <name type="common">Barrel medic</name>
    <name type="synonym">Medicago tribuloides</name>
    <dbReference type="NCBI Taxonomy" id="3880"/>
    <lineage>
        <taxon>Eukaryota</taxon>
        <taxon>Viridiplantae</taxon>
        <taxon>Streptophyta</taxon>
        <taxon>Embryophyta</taxon>
        <taxon>Tracheophyta</taxon>
        <taxon>Spermatophyta</taxon>
        <taxon>Magnoliopsida</taxon>
        <taxon>eudicotyledons</taxon>
        <taxon>Gunneridae</taxon>
        <taxon>Pentapetalae</taxon>
        <taxon>rosids</taxon>
        <taxon>fabids</taxon>
        <taxon>Fabales</taxon>
        <taxon>Fabaceae</taxon>
        <taxon>Papilionoideae</taxon>
        <taxon>50 kb inversion clade</taxon>
        <taxon>NPAAA clade</taxon>
        <taxon>Hologalegina</taxon>
        <taxon>IRL clade</taxon>
        <taxon>Trifolieae</taxon>
        <taxon>Medicago</taxon>
    </lineage>
</organism>
<dbReference type="EnsemblPlants" id="KEH24153">
    <property type="protein sequence ID" value="KEH24153"/>
    <property type="gene ID" value="MTR_7g105210"/>
</dbReference>
<sequence>MGAISLFDFRLQVIVTVQLMLPLNFNPLSSSKKDNIIPILELLCKQCCCLAGIKLNEEKIKHIKWFSDVFDAAMNGLPMVVRDVG</sequence>
<keyword evidence="3" id="KW-1185">Reference proteome</keyword>
<protein>
    <submittedName>
        <fullName evidence="1 2">Uncharacterized protein</fullName>
    </submittedName>
</protein>
<proteinExistence type="predicted"/>
<dbReference type="EMBL" id="CM001223">
    <property type="protein sequence ID" value="KEH24153.1"/>
    <property type="molecule type" value="Genomic_DNA"/>
</dbReference>
<dbReference type="Proteomes" id="UP000002051">
    <property type="component" value="Unassembled WGS sequence"/>
</dbReference>
<gene>
    <name evidence="1" type="ordered locus">MTR_7g105210</name>
</gene>
<evidence type="ECO:0000313" key="2">
    <source>
        <dbReference type="EnsemblPlants" id="KEH24153"/>
    </source>
</evidence>
<accession>A0A072U4T0</accession>
<name>A0A072U4T0_MEDTR</name>
<dbReference type="HOGENOM" id="CLU_2516093_0_0_1"/>
<reference evidence="2" key="3">
    <citation type="submission" date="2015-04" db="UniProtKB">
        <authorList>
            <consortium name="EnsemblPlants"/>
        </authorList>
    </citation>
    <scope>IDENTIFICATION</scope>
    <source>
        <strain evidence="2">cv. Jemalong A17</strain>
    </source>
</reference>
<evidence type="ECO:0000313" key="3">
    <source>
        <dbReference type="Proteomes" id="UP000002051"/>
    </source>
</evidence>